<dbReference type="InterPro" id="IPR002068">
    <property type="entry name" value="A-crystallin/Hsp20_dom"/>
</dbReference>
<evidence type="ECO:0000256" key="2">
    <source>
        <dbReference type="RuleBase" id="RU003616"/>
    </source>
</evidence>
<feature type="domain" description="SHSP" evidence="3">
    <location>
        <begin position="1"/>
        <end position="72"/>
    </location>
</feature>
<evidence type="ECO:0000259" key="3">
    <source>
        <dbReference type="PROSITE" id="PS01031"/>
    </source>
</evidence>
<protein>
    <submittedName>
        <fullName evidence="4">HSP20 family molecular chaperone IbpA</fullName>
    </submittedName>
</protein>
<dbReference type="CDD" id="cd06464">
    <property type="entry name" value="ACD_sHsps-like"/>
    <property type="match status" value="1"/>
</dbReference>
<name>A0A840ER55_9ACTN</name>
<comment type="caution">
    <text evidence="4">The sequence shown here is derived from an EMBL/GenBank/DDBJ whole genome shotgun (WGS) entry which is preliminary data.</text>
</comment>
<dbReference type="InterPro" id="IPR008978">
    <property type="entry name" value="HSP20-like_chaperone"/>
</dbReference>
<evidence type="ECO:0000313" key="5">
    <source>
        <dbReference type="Proteomes" id="UP000551501"/>
    </source>
</evidence>
<dbReference type="Pfam" id="PF00011">
    <property type="entry name" value="HSP20"/>
    <property type="match status" value="1"/>
</dbReference>
<proteinExistence type="inferred from homology"/>
<dbReference type="Gene3D" id="2.60.40.790">
    <property type="match status" value="1"/>
</dbReference>
<organism evidence="4 5">
    <name type="scientific">Gordonia humi</name>
    <dbReference type="NCBI Taxonomy" id="686429"/>
    <lineage>
        <taxon>Bacteria</taxon>
        <taxon>Bacillati</taxon>
        <taxon>Actinomycetota</taxon>
        <taxon>Actinomycetes</taxon>
        <taxon>Mycobacteriales</taxon>
        <taxon>Gordoniaceae</taxon>
        <taxon>Gordonia</taxon>
    </lineage>
</organism>
<dbReference type="Proteomes" id="UP000551501">
    <property type="component" value="Unassembled WGS sequence"/>
</dbReference>
<dbReference type="AlphaFoldDB" id="A0A840ER55"/>
<dbReference type="SUPFAM" id="SSF49764">
    <property type="entry name" value="HSP20-like chaperones"/>
    <property type="match status" value="1"/>
</dbReference>
<accession>A0A840ER55</accession>
<evidence type="ECO:0000313" key="4">
    <source>
        <dbReference type="EMBL" id="MBB4134011.1"/>
    </source>
</evidence>
<gene>
    <name evidence="4" type="ORF">BKA16_000563</name>
</gene>
<reference evidence="4 5" key="1">
    <citation type="submission" date="2020-08" db="EMBL/GenBank/DDBJ databases">
        <title>Sequencing the genomes of 1000 actinobacteria strains.</title>
        <authorList>
            <person name="Klenk H.-P."/>
        </authorList>
    </citation>
    <scope>NUCLEOTIDE SEQUENCE [LARGE SCALE GENOMIC DNA]</scope>
    <source>
        <strain evidence="4 5">DSM 45298</strain>
    </source>
</reference>
<sequence length="83" mass="9015">MLTLSAQRSVRSAESVKWLTTERFSGSLRRQISLGDGVDAGKISARYDNGVLSVTIPLAEAAKPRKISVEHDSELRELTAASE</sequence>
<comment type="similarity">
    <text evidence="1 2">Belongs to the small heat shock protein (HSP20) family.</text>
</comment>
<keyword evidence="5" id="KW-1185">Reference proteome</keyword>
<evidence type="ECO:0000256" key="1">
    <source>
        <dbReference type="PROSITE-ProRule" id="PRU00285"/>
    </source>
</evidence>
<dbReference type="PROSITE" id="PS01031">
    <property type="entry name" value="SHSP"/>
    <property type="match status" value="1"/>
</dbReference>
<dbReference type="EMBL" id="JACIFP010000001">
    <property type="protein sequence ID" value="MBB4134011.1"/>
    <property type="molecule type" value="Genomic_DNA"/>
</dbReference>